<evidence type="ECO:0000313" key="10">
    <source>
        <dbReference type="Proteomes" id="UP000251558"/>
    </source>
</evidence>
<dbReference type="PANTHER" id="PTHR43163">
    <property type="entry name" value="DIPEPTIDE TRANSPORT SYSTEM PERMEASE PROTEIN DPPB-RELATED"/>
    <property type="match status" value="1"/>
</dbReference>
<feature type="transmembrane region" description="Helical" evidence="7">
    <location>
        <begin position="204"/>
        <end position="223"/>
    </location>
</feature>
<dbReference type="OrthoDB" id="9807402at2"/>
<dbReference type="EMBL" id="QMBP01000010">
    <property type="protein sequence ID" value="RAZ89005.1"/>
    <property type="molecule type" value="Genomic_DNA"/>
</dbReference>
<feature type="transmembrane region" description="Helical" evidence="7">
    <location>
        <begin position="119"/>
        <end position="143"/>
    </location>
</feature>
<dbReference type="PROSITE" id="PS50928">
    <property type="entry name" value="ABC_TM1"/>
    <property type="match status" value="1"/>
</dbReference>
<evidence type="ECO:0000259" key="8">
    <source>
        <dbReference type="PROSITE" id="PS50928"/>
    </source>
</evidence>
<dbReference type="GO" id="GO:0071916">
    <property type="term" value="F:dipeptide transmembrane transporter activity"/>
    <property type="evidence" value="ECO:0007669"/>
    <property type="project" value="TreeGrafter"/>
</dbReference>
<dbReference type="Pfam" id="PF19300">
    <property type="entry name" value="BPD_transp_1_N"/>
    <property type="match status" value="1"/>
</dbReference>
<proteinExistence type="inferred from homology"/>
<sequence>MVRFLARRLLHFVLTITAASFLLFAVTEFSPGDVASKILGPYAVDTQVEMLRQRLKLNDPLPIRYIRWIGTLLGIVENPLGDSSTGLGLVDPRGNRYFGNLGYSLMLKEPVIDVLSDRLGYTLLLAFWAVVFIVPLSITMGVVAGMNEGRLIDRLISMTAVVLTSLPEFVVSVGLLLVGVAWLGILPGTSPMNLGSKWSIGTQLFLPVTVLVIASASYVSRIVRASVVDTLRRPYVRTALLKGLPRWQITIHHVLRNAMIPPITVILLQINWLLTGVVVVEAIFAYPGVGSLLLQAGLYGDIYLVQALSLLALSVAVGTQLIGDLCYMALDPKIKVA</sequence>
<evidence type="ECO:0000256" key="2">
    <source>
        <dbReference type="ARBA" id="ARBA00022448"/>
    </source>
</evidence>
<dbReference type="CDD" id="cd06261">
    <property type="entry name" value="TM_PBP2"/>
    <property type="match status" value="1"/>
</dbReference>
<keyword evidence="5 7" id="KW-1133">Transmembrane helix</keyword>
<dbReference type="RefSeq" id="WP_112099436.1">
    <property type="nucleotide sequence ID" value="NZ_QMBP01000010.1"/>
</dbReference>
<comment type="similarity">
    <text evidence="7">Belongs to the binding-protein-dependent transport system permease family.</text>
</comment>
<dbReference type="PANTHER" id="PTHR43163:SF3">
    <property type="entry name" value="PEPTIDE ABC TRANSPORTER PERMEASE PROTEIN"/>
    <property type="match status" value="1"/>
</dbReference>
<keyword evidence="4 7" id="KW-0812">Transmembrane</keyword>
<keyword evidence="6 7" id="KW-0472">Membrane</keyword>
<feature type="transmembrane region" description="Helical" evidence="7">
    <location>
        <begin position="307"/>
        <end position="330"/>
    </location>
</feature>
<evidence type="ECO:0000256" key="1">
    <source>
        <dbReference type="ARBA" id="ARBA00004651"/>
    </source>
</evidence>
<dbReference type="SUPFAM" id="SSF161098">
    <property type="entry name" value="MetI-like"/>
    <property type="match status" value="1"/>
</dbReference>
<keyword evidence="3" id="KW-1003">Cell membrane</keyword>
<dbReference type="GO" id="GO:0005886">
    <property type="term" value="C:plasma membrane"/>
    <property type="evidence" value="ECO:0007669"/>
    <property type="project" value="UniProtKB-SubCell"/>
</dbReference>
<feature type="domain" description="ABC transmembrane type-1" evidence="8">
    <location>
        <begin position="119"/>
        <end position="323"/>
    </location>
</feature>
<organism evidence="9 10">
    <name type="scientific">Mesorhizobium hawassense</name>
    <dbReference type="NCBI Taxonomy" id="1209954"/>
    <lineage>
        <taxon>Bacteria</taxon>
        <taxon>Pseudomonadati</taxon>
        <taxon>Pseudomonadota</taxon>
        <taxon>Alphaproteobacteria</taxon>
        <taxon>Hyphomicrobiales</taxon>
        <taxon>Phyllobacteriaceae</taxon>
        <taxon>Mesorhizobium</taxon>
    </lineage>
</organism>
<keyword evidence="2 7" id="KW-0813">Transport</keyword>
<protein>
    <submittedName>
        <fullName evidence="9">ABC transporter permease</fullName>
    </submittedName>
</protein>
<reference evidence="9 10" key="1">
    <citation type="submission" date="2018-07" db="EMBL/GenBank/DDBJ databases">
        <title>Diversity of Mesorhizobium strains in Brazil.</title>
        <authorList>
            <person name="Helene L.C.F."/>
            <person name="Dall'Agnol R."/>
            <person name="Delamuta J.R.M."/>
            <person name="Hungria M."/>
        </authorList>
    </citation>
    <scope>NUCLEOTIDE SEQUENCE [LARGE SCALE GENOMIC DNA]</scope>
    <source>
        <strain evidence="9 10">AC99b</strain>
    </source>
</reference>
<comment type="subcellular location">
    <subcellularLocation>
        <location evidence="1 7">Cell membrane</location>
        <topology evidence="1 7">Multi-pass membrane protein</topology>
    </subcellularLocation>
</comment>
<evidence type="ECO:0000256" key="4">
    <source>
        <dbReference type="ARBA" id="ARBA00022692"/>
    </source>
</evidence>
<keyword evidence="10" id="KW-1185">Reference proteome</keyword>
<accession>A0A330HKT0</accession>
<name>A0A330HKT0_9HYPH</name>
<feature type="transmembrane region" description="Helical" evidence="7">
    <location>
        <begin position="9"/>
        <end position="27"/>
    </location>
</feature>
<dbReference type="InterPro" id="IPR035906">
    <property type="entry name" value="MetI-like_sf"/>
</dbReference>
<dbReference type="AlphaFoldDB" id="A0A330HKT0"/>
<dbReference type="Pfam" id="PF00528">
    <property type="entry name" value="BPD_transp_1"/>
    <property type="match status" value="1"/>
</dbReference>
<feature type="transmembrane region" description="Helical" evidence="7">
    <location>
        <begin position="265"/>
        <end position="287"/>
    </location>
</feature>
<feature type="transmembrane region" description="Helical" evidence="7">
    <location>
        <begin position="155"/>
        <end position="184"/>
    </location>
</feature>
<dbReference type="Proteomes" id="UP000251558">
    <property type="component" value="Unassembled WGS sequence"/>
</dbReference>
<dbReference type="InterPro" id="IPR045621">
    <property type="entry name" value="BPD_transp_1_N"/>
</dbReference>
<evidence type="ECO:0000256" key="3">
    <source>
        <dbReference type="ARBA" id="ARBA00022475"/>
    </source>
</evidence>
<evidence type="ECO:0000256" key="7">
    <source>
        <dbReference type="RuleBase" id="RU363032"/>
    </source>
</evidence>
<gene>
    <name evidence="9" type="ORF">DPM33_20475</name>
</gene>
<dbReference type="Gene3D" id="1.10.3720.10">
    <property type="entry name" value="MetI-like"/>
    <property type="match status" value="1"/>
</dbReference>
<comment type="caution">
    <text evidence="9">The sequence shown here is derived from an EMBL/GenBank/DDBJ whole genome shotgun (WGS) entry which is preliminary data.</text>
</comment>
<evidence type="ECO:0000256" key="6">
    <source>
        <dbReference type="ARBA" id="ARBA00023136"/>
    </source>
</evidence>
<evidence type="ECO:0000313" key="9">
    <source>
        <dbReference type="EMBL" id="RAZ89005.1"/>
    </source>
</evidence>
<dbReference type="InterPro" id="IPR000515">
    <property type="entry name" value="MetI-like"/>
</dbReference>
<evidence type="ECO:0000256" key="5">
    <source>
        <dbReference type="ARBA" id="ARBA00022989"/>
    </source>
</evidence>